<keyword evidence="1" id="KW-0175">Coiled coil</keyword>
<dbReference type="RefSeq" id="WP_074607103.1">
    <property type="nucleotide sequence ID" value="NZ_FNGY01000004.1"/>
</dbReference>
<evidence type="ECO:0000313" key="3">
    <source>
        <dbReference type="Proteomes" id="UP000183200"/>
    </source>
</evidence>
<protein>
    <submittedName>
        <fullName evidence="2">Uncharacterized protein</fullName>
    </submittedName>
</protein>
<reference evidence="3" key="1">
    <citation type="submission" date="2016-10" db="EMBL/GenBank/DDBJ databases">
        <authorList>
            <person name="Varghese N."/>
            <person name="Submissions S."/>
        </authorList>
    </citation>
    <scope>NUCLEOTIDE SEQUENCE [LARGE SCALE GENOMIC DNA]</scope>
    <source>
        <strain evidence="3">DSM 19110</strain>
    </source>
</reference>
<dbReference type="EMBL" id="FNGY01000004">
    <property type="protein sequence ID" value="SDM54717.1"/>
    <property type="molecule type" value="Genomic_DNA"/>
</dbReference>
<dbReference type="Proteomes" id="UP000183200">
    <property type="component" value="Unassembled WGS sequence"/>
</dbReference>
<dbReference type="AlphaFoldDB" id="A0A1G9U443"/>
<sequence length="95" mass="11100">MANWPDYVFKKEYNLPSLAEIEKYILDSGHLPEIPSAAEIDKDGLALGEMNKKLLKEIEELTLHLIAMEKLNKLHNLERDKMGERLRKLENKLNR</sequence>
<name>A0A1G9U443_9SPHI</name>
<gene>
    <name evidence="2" type="ORF">SAMN05421820_10454</name>
</gene>
<dbReference type="OrthoDB" id="743457at2"/>
<keyword evidence="3" id="KW-1185">Reference proteome</keyword>
<feature type="coiled-coil region" evidence="1">
    <location>
        <begin position="51"/>
        <end position="92"/>
    </location>
</feature>
<evidence type="ECO:0000256" key="1">
    <source>
        <dbReference type="SAM" id="Coils"/>
    </source>
</evidence>
<proteinExistence type="predicted"/>
<organism evidence="2 3">
    <name type="scientific">Pedobacter steynii</name>
    <dbReference type="NCBI Taxonomy" id="430522"/>
    <lineage>
        <taxon>Bacteria</taxon>
        <taxon>Pseudomonadati</taxon>
        <taxon>Bacteroidota</taxon>
        <taxon>Sphingobacteriia</taxon>
        <taxon>Sphingobacteriales</taxon>
        <taxon>Sphingobacteriaceae</taxon>
        <taxon>Pedobacter</taxon>
    </lineage>
</organism>
<accession>A0A1G9U443</accession>
<evidence type="ECO:0000313" key="2">
    <source>
        <dbReference type="EMBL" id="SDM54717.1"/>
    </source>
</evidence>